<dbReference type="AlphaFoldDB" id="A0A7S9QEI9"/>
<reference evidence="4 5" key="1">
    <citation type="submission" date="2020-11" db="EMBL/GenBank/DDBJ databases">
        <title>Description of Pontivivens ytuae sp. nov. isolated from deep sea sediment of Mariana Trench.</title>
        <authorList>
            <person name="Wang Z."/>
            <person name="Sun Q.-L."/>
            <person name="Xu X.-D."/>
            <person name="Tang Y.-Z."/>
            <person name="Zhang J."/>
        </authorList>
    </citation>
    <scope>NUCLEOTIDE SEQUENCE [LARGE SCALE GENOMIC DNA]</scope>
    <source>
        <strain evidence="4 5">MT2928</strain>
    </source>
</reference>
<keyword evidence="2" id="KW-0560">Oxidoreductase</keyword>
<dbReference type="PANTHER" id="PTHR48106:SF13">
    <property type="entry name" value="QUINONE OXIDOREDUCTASE-RELATED"/>
    <property type="match status" value="1"/>
</dbReference>
<sequence>MSVPSHMRAVVVEAFGGPEVLTPVDRPMPRPRLGHVLIEQAAIGINFVDLNHRAGTPYPMTLPFVPGIEAIGHVIALGDGVDPGWEGATVGYAGPMPGAYASHTVIAADDLVRIPDDLPAERAASVLMQGMTAWYLSHLVTECGPSDRVLVLAAATGVGRHLARWLTAKSATVIGTSRRAAGVARMREDGIAHALLVEHADDLTDLVAGELGTRNGVHVAFDSLGGPFCRPALGTLAAKGHYISYGLAAGPSPDLSVAALSGFFDTDLAGSLRMQWASLGDYLDTPELRQQAADAVFKALAEGILLQPPTETFPLDQAAAAHAWLDTHDGKALLTP</sequence>
<dbReference type="Gene3D" id="3.90.180.10">
    <property type="entry name" value="Medium-chain alcohol dehydrogenases, catalytic domain"/>
    <property type="match status" value="1"/>
</dbReference>
<dbReference type="EMBL" id="CP064942">
    <property type="protein sequence ID" value="QPH56048.1"/>
    <property type="molecule type" value="Genomic_DNA"/>
</dbReference>
<dbReference type="InterPro" id="IPR036291">
    <property type="entry name" value="NAD(P)-bd_dom_sf"/>
</dbReference>
<gene>
    <name evidence="4" type="ORF">I0K15_10135</name>
</gene>
<dbReference type="InterPro" id="IPR011032">
    <property type="entry name" value="GroES-like_sf"/>
</dbReference>
<dbReference type="Pfam" id="PF08240">
    <property type="entry name" value="ADH_N"/>
    <property type="match status" value="1"/>
</dbReference>
<feature type="domain" description="Enoyl reductase (ER)" evidence="3">
    <location>
        <begin position="16"/>
        <end position="334"/>
    </location>
</feature>
<dbReference type="SUPFAM" id="SSF50129">
    <property type="entry name" value="GroES-like"/>
    <property type="match status" value="1"/>
</dbReference>
<organism evidence="4 5">
    <name type="scientific">Pontivivens ytuae</name>
    <dbReference type="NCBI Taxonomy" id="2789856"/>
    <lineage>
        <taxon>Bacteria</taxon>
        <taxon>Pseudomonadati</taxon>
        <taxon>Pseudomonadota</taxon>
        <taxon>Alphaproteobacteria</taxon>
        <taxon>Rhodobacterales</taxon>
        <taxon>Paracoccaceae</taxon>
        <taxon>Pontivivens</taxon>
    </lineage>
</organism>
<dbReference type="Proteomes" id="UP000594800">
    <property type="component" value="Chromosome"/>
</dbReference>
<dbReference type="SMART" id="SM00829">
    <property type="entry name" value="PKS_ER"/>
    <property type="match status" value="1"/>
</dbReference>
<dbReference type="InterPro" id="IPR020843">
    <property type="entry name" value="ER"/>
</dbReference>
<dbReference type="KEGG" id="poz:I0K15_10135"/>
<dbReference type="InterPro" id="IPR013149">
    <property type="entry name" value="ADH-like_C"/>
</dbReference>
<protein>
    <submittedName>
        <fullName evidence="4">Zinc-binding dehydrogenase</fullName>
    </submittedName>
</protein>
<proteinExistence type="predicted"/>
<evidence type="ECO:0000256" key="2">
    <source>
        <dbReference type="ARBA" id="ARBA00023002"/>
    </source>
</evidence>
<dbReference type="PANTHER" id="PTHR48106">
    <property type="entry name" value="QUINONE OXIDOREDUCTASE PIG3-RELATED"/>
    <property type="match status" value="1"/>
</dbReference>
<evidence type="ECO:0000259" key="3">
    <source>
        <dbReference type="SMART" id="SM00829"/>
    </source>
</evidence>
<dbReference type="SUPFAM" id="SSF51735">
    <property type="entry name" value="NAD(P)-binding Rossmann-fold domains"/>
    <property type="match status" value="1"/>
</dbReference>
<dbReference type="GO" id="GO:0005829">
    <property type="term" value="C:cytosol"/>
    <property type="evidence" value="ECO:0007669"/>
    <property type="project" value="TreeGrafter"/>
</dbReference>
<dbReference type="GO" id="GO:0070402">
    <property type="term" value="F:NADPH binding"/>
    <property type="evidence" value="ECO:0007669"/>
    <property type="project" value="TreeGrafter"/>
</dbReference>
<dbReference type="RefSeq" id="WP_196105305.1">
    <property type="nucleotide sequence ID" value="NZ_CP064942.1"/>
</dbReference>
<keyword evidence="1" id="KW-0521">NADP</keyword>
<evidence type="ECO:0000313" key="4">
    <source>
        <dbReference type="EMBL" id="QPH56048.1"/>
    </source>
</evidence>
<dbReference type="GO" id="GO:0003960">
    <property type="term" value="F:quinone reductase (NADPH) activity"/>
    <property type="evidence" value="ECO:0007669"/>
    <property type="project" value="TreeGrafter"/>
</dbReference>
<dbReference type="Gene3D" id="3.40.50.720">
    <property type="entry name" value="NAD(P)-binding Rossmann-like Domain"/>
    <property type="match status" value="1"/>
</dbReference>
<evidence type="ECO:0000256" key="1">
    <source>
        <dbReference type="ARBA" id="ARBA00022857"/>
    </source>
</evidence>
<keyword evidence="5" id="KW-1185">Reference proteome</keyword>
<dbReference type="Pfam" id="PF00107">
    <property type="entry name" value="ADH_zinc_N"/>
    <property type="match status" value="1"/>
</dbReference>
<name>A0A7S9QEI9_9RHOB</name>
<dbReference type="GO" id="GO:0035925">
    <property type="term" value="F:mRNA 3'-UTR AU-rich region binding"/>
    <property type="evidence" value="ECO:0007669"/>
    <property type="project" value="TreeGrafter"/>
</dbReference>
<accession>A0A7S9QEI9</accession>
<evidence type="ECO:0000313" key="5">
    <source>
        <dbReference type="Proteomes" id="UP000594800"/>
    </source>
</evidence>
<dbReference type="InterPro" id="IPR013154">
    <property type="entry name" value="ADH-like_N"/>
</dbReference>